<dbReference type="KEGG" id="dcr:108222363"/>
<evidence type="ECO:0000256" key="2">
    <source>
        <dbReference type="ARBA" id="ARBA00009074"/>
    </source>
</evidence>
<proteinExistence type="inferred from homology"/>
<dbReference type="PANTHER" id="PTHR31113:SF20">
    <property type="entry name" value="UPF0496 PROTEIN 2-RELATED"/>
    <property type="match status" value="1"/>
</dbReference>
<evidence type="ECO:0000256" key="6">
    <source>
        <dbReference type="SAM" id="Phobius"/>
    </source>
</evidence>
<feature type="transmembrane region" description="Helical" evidence="6">
    <location>
        <begin position="231"/>
        <end position="248"/>
    </location>
</feature>
<evidence type="ECO:0000256" key="1">
    <source>
        <dbReference type="ARBA" id="ARBA00004370"/>
    </source>
</evidence>
<name>A0A161ZYQ9_DAUCS</name>
<dbReference type="AlphaFoldDB" id="A0A161ZYQ9"/>
<accession>A0A161ZYQ9</accession>
<organism evidence="7">
    <name type="scientific">Daucus carota subsp. sativus</name>
    <name type="common">Carrot</name>
    <dbReference type="NCBI Taxonomy" id="79200"/>
    <lineage>
        <taxon>Eukaryota</taxon>
        <taxon>Viridiplantae</taxon>
        <taxon>Streptophyta</taxon>
        <taxon>Embryophyta</taxon>
        <taxon>Tracheophyta</taxon>
        <taxon>Spermatophyta</taxon>
        <taxon>Magnoliopsida</taxon>
        <taxon>eudicotyledons</taxon>
        <taxon>Gunneridae</taxon>
        <taxon>Pentapetalae</taxon>
        <taxon>asterids</taxon>
        <taxon>campanulids</taxon>
        <taxon>Apiales</taxon>
        <taxon>Apiaceae</taxon>
        <taxon>Apioideae</taxon>
        <taxon>Scandiceae</taxon>
        <taxon>Daucinae</taxon>
        <taxon>Daucus</taxon>
        <taxon>Daucus sect. Daucus</taxon>
    </lineage>
</organism>
<dbReference type="InterPro" id="IPR007749">
    <property type="entry name" value="DUF677"/>
</dbReference>
<dbReference type="OMA" id="NESCFLE"/>
<keyword evidence="5 6" id="KW-0472">Membrane</keyword>
<dbReference type="GO" id="GO:0016020">
    <property type="term" value="C:membrane"/>
    <property type="evidence" value="ECO:0007669"/>
    <property type="project" value="UniProtKB-SubCell"/>
</dbReference>
<comment type="similarity">
    <text evidence="2">Belongs to the UPF0496 family.</text>
</comment>
<evidence type="ECO:0000256" key="5">
    <source>
        <dbReference type="ARBA" id="ARBA00023136"/>
    </source>
</evidence>
<dbReference type="PANTHER" id="PTHR31113">
    <property type="entry name" value="UPF0496 PROTEIN 3-RELATED"/>
    <property type="match status" value="1"/>
</dbReference>
<sequence length="368" mass="42098">MVCFKFKSPFRLLGKCGKQQIESEDILVNKVNVDEEYKETLRTKSYTDISSKVEGHLLSKTMETSSSVRPIQLHLFESLLEPGQETVAHIIEGSNLHPLLIDYFEITIKACFICEVLLQSIQQIRANHRVIKNVLDMRQKALFSNDRCCAMFRDLDSFATIGNPLSAISLSEFREMQNGQSDLLDRLTLQCRKIRRRMKIRRGVKKTVGYTIVVAYTALAFTLMVLAFHSIVGLVAAPALFTCSFGFLKKRNKLVKIKASSRERIVAQLDVAAKGVYILINDFNTVSRLVMRLYDEIEHSKAMADMCVRNGKIEVLKEVVREFRIGETCLNEQLKELEEHINLCFLTINRSRRLVAQELMHGANRSKM</sequence>
<evidence type="ECO:0000256" key="4">
    <source>
        <dbReference type="ARBA" id="ARBA00022989"/>
    </source>
</evidence>
<keyword evidence="4 6" id="KW-1133">Transmembrane helix</keyword>
<evidence type="ECO:0000313" key="7">
    <source>
        <dbReference type="EMBL" id="KZM93492.1"/>
    </source>
</evidence>
<reference evidence="7" key="1">
    <citation type="journal article" date="2016" name="Nat. Genet.">
        <title>A high-quality carrot genome assembly provides new insights into carotenoid accumulation and asterid genome evolution.</title>
        <authorList>
            <person name="Iorizzo M."/>
            <person name="Ellison S."/>
            <person name="Senalik D."/>
            <person name="Zeng P."/>
            <person name="Satapoomin P."/>
            <person name="Huang J."/>
            <person name="Bowman M."/>
            <person name="Iovene M."/>
            <person name="Sanseverino W."/>
            <person name="Cavagnaro P."/>
            <person name="Yildiz M."/>
            <person name="Macko-Podgorni A."/>
            <person name="Moranska E."/>
            <person name="Grzebelus E."/>
            <person name="Grzebelus D."/>
            <person name="Ashrafi H."/>
            <person name="Zheng Z."/>
            <person name="Cheng S."/>
            <person name="Spooner D."/>
            <person name="Van Deynze A."/>
            <person name="Simon P."/>
        </authorList>
    </citation>
    <scope>NUCLEOTIDE SEQUENCE [LARGE SCALE GENOMIC DNA]</scope>
    <source>
        <tissue evidence="7">Leaf</tissue>
    </source>
</reference>
<gene>
    <name evidence="7" type="ORF">DCAR_016737</name>
</gene>
<protein>
    <submittedName>
        <fullName evidence="7">Uncharacterized protein</fullName>
    </submittedName>
</protein>
<dbReference type="EMBL" id="LNRQ01000005">
    <property type="protein sequence ID" value="KZM93492.1"/>
    <property type="molecule type" value="Genomic_DNA"/>
</dbReference>
<dbReference type="STRING" id="79200.A0A161ZYQ9"/>
<dbReference type="Gramene" id="KZM93492">
    <property type="protein sequence ID" value="KZM93492"/>
    <property type="gene ID" value="DCAR_016737"/>
</dbReference>
<keyword evidence="3 6" id="KW-0812">Transmembrane</keyword>
<feature type="transmembrane region" description="Helical" evidence="6">
    <location>
        <begin position="207"/>
        <end position="225"/>
    </location>
</feature>
<evidence type="ECO:0000256" key="3">
    <source>
        <dbReference type="ARBA" id="ARBA00022692"/>
    </source>
</evidence>
<comment type="subcellular location">
    <subcellularLocation>
        <location evidence="1">Membrane</location>
    </subcellularLocation>
</comment>
<dbReference type="OrthoDB" id="776561at2759"/>
<dbReference type="Pfam" id="PF05055">
    <property type="entry name" value="DUF677"/>
    <property type="match status" value="1"/>
</dbReference>
<comment type="caution">
    <text evidence="7">The sequence shown here is derived from an EMBL/GenBank/DDBJ whole genome shotgun (WGS) entry which is preliminary data.</text>
</comment>